<evidence type="ECO:0000313" key="9">
    <source>
        <dbReference type="EMBL" id="CDI55614.1"/>
    </source>
</evidence>
<dbReference type="FunFam" id="2.30.130.10:FF:000002">
    <property type="entry name" value="60S ribosome subunit biogenesis protein NIP7 homolog"/>
    <property type="match status" value="1"/>
</dbReference>
<dbReference type="InterPro" id="IPR040598">
    <property type="entry name" value="NIP7_N"/>
</dbReference>
<dbReference type="EMBL" id="HG529655">
    <property type="protein sequence ID" value="CDI55614.1"/>
    <property type="molecule type" value="Genomic_DNA"/>
</dbReference>
<keyword evidence="5 7" id="KW-0539">Nucleus</keyword>
<evidence type="ECO:0000256" key="2">
    <source>
        <dbReference type="ARBA" id="ARBA00009895"/>
    </source>
</evidence>
<dbReference type="CDD" id="cd21151">
    <property type="entry name" value="PUA_Nip7-like"/>
    <property type="match status" value="1"/>
</dbReference>
<dbReference type="Gene3D" id="2.30.130.10">
    <property type="entry name" value="PUA domain"/>
    <property type="match status" value="1"/>
</dbReference>
<dbReference type="GO" id="GO:0005730">
    <property type="term" value="C:nucleolus"/>
    <property type="evidence" value="ECO:0007669"/>
    <property type="project" value="UniProtKB-SubCell"/>
</dbReference>
<evidence type="ECO:0000256" key="1">
    <source>
        <dbReference type="ARBA" id="ARBA00004604"/>
    </source>
</evidence>
<dbReference type="GO" id="GO:1902626">
    <property type="term" value="P:assembly of large subunit precursor of preribosome"/>
    <property type="evidence" value="ECO:0007669"/>
    <property type="project" value="UniProtKB-ARBA"/>
</dbReference>
<comment type="function">
    <text evidence="6 7">Required for proper 27S pre-rRNA processing and 60S ribosome subunit assembly.</text>
</comment>
<dbReference type="SUPFAM" id="SSF88802">
    <property type="entry name" value="Pre-PUA domain"/>
    <property type="match status" value="1"/>
</dbReference>
<feature type="domain" description="PUA" evidence="8">
    <location>
        <begin position="95"/>
        <end position="170"/>
    </location>
</feature>
<keyword evidence="4 7" id="KW-0694">RNA-binding</keyword>
<evidence type="ECO:0000256" key="3">
    <source>
        <dbReference type="ARBA" id="ARBA00022517"/>
    </source>
</evidence>
<evidence type="ECO:0000259" key="8">
    <source>
        <dbReference type="SMART" id="SM00359"/>
    </source>
</evidence>
<dbReference type="InterPro" id="IPR055359">
    <property type="entry name" value="Nip7_N_euk"/>
</dbReference>
<organism evidence="9">
    <name type="scientific">Melanopsichium pennsylvanicum 4</name>
    <dbReference type="NCBI Taxonomy" id="1398559"/>
    <lineage>
        <taxon>Eukaryota</taxon>
        <taxon>Fungi</taxon>
        <taxon>Dikarya</taxon>
        <taxon>Basidiomycota</taxon>
        <taxon>Ustilaginomycotina</taxon>
        <taxon>Ustilaginomycetes</taxon>
        <taxon>Ustilaginales</taxon>
        <taxon>Ustilaginaceae</taxon>
        <taxon>Melanopsichium</taxon>
    </lineage>
</organism>
<keyword evidence="3 7" id="KW-0690">Ribosome biogenesis</keyword>
<evidence type="ECO:0000256" key="5">
    <source>
        <dbReference type="ARBA" id="ARBA00023242"/>
    </source>
</evidence>
<comment type="subcellular location">
    <subcellularLocation>
        <location evidence="1">Nucleus</location>
        <location evidence="1">Nucleolus</location>
    </subcellularLocation>
</comment>
<dbReference type="InterPro" id="IPR002478">
    <property type="entry name" value="PUA"/>
</dbReference>
<dbReference type="PIRSF" id="PIRSF017190">
    <property type="entry name" value="Rbsml_synth_fac_NIP7"/>
    <property type="match status" value="1"/>
</dbReference>
<dbReference type="Pfam" id="PF17833">
    <property type="entry name" value="pre-PUA_NIP7"/>
    <property type="match status" value="1"/>
</dbReference>
<accession>A0A077RD71</accession>
<dbReference type="SUPFAM" id="SSF88697">
    <property type="entry name" value="PUA domain-like"/>
    <property type="match status" value="1"/>
</dbReference>
<comment type="similarity">
    <text evidence="2 7">Belongs to the NIP7 family.</text>
</comment>
<comment type="subunit">
    <text evidence="7">Interacts with pre-ribosome complex.</text>
</comment>
<dbReference type="InterPro" id="IPR015947">
    <property type="entry name" value="PUA-like_sf"/>
</dbReference>
<dbReference type="CDD" id="cd21146">
    <property type="entry name" value="Nip7_N_euk"/>
    <property type="match status" value="1"/>
</dbReference>
<dbReference type="FunFam" id="3.10.450.220:FF:000001">
    <property type="entry name" value="60S ribosome subunit biogenesis protein NIP7 homolog"/>
    <property type="match status" value="1"/>
</dbReference>
<dbReference type="PROSITE" id="PS50890">
    <property type="entry name" value="PUA"/>
    <property type="match status" value="1"/>
</dbReference>
<reference evidence="9" key="1">
    <citation type="journal article" date="2014" name="Genome Biol. Evol.">
        <title>Gene Loss Rather Than Gene Gain Is Associated with a Host Jump from Monocots to Dicots in the Smut Fungus Melanopsichium pennsylvanicum.</title>
        <authorList>
            <person name="Sharma R."/>
            <person name="Mishra B."/>
            <person name="Runge F."/>
            <person name="Thines M."/>
        </authorList>
    </citation>
    <scope>NUCLEOTIDE SEQUENCE</scope>
    <source>
        <strain evidence="9">4</strain>
    </source>
</reference>
<dbReference type="InterPro" id="IPR016686">
    <property type="entry name" value="Ribosomal_synth_fac_NIP7"/>
</dbReference>
<dbReference type="Pfam" id="PF03657">
    <property type="entry name" value="UPF0113"/>
    <property type="match status" value="1"/>
</dbReference>
<proteinExistence type="inferred from homology"/>
<evidence type="ECO:0000256" key="6">
    <source>
        <dbReference type="ARBA" id="ARBA00054591"/>
    </source>
</evidence>
<evidence type="ECO:0000256" key="7">
    <source>
        <dbReference type="PIRNR" id="PIRNR017190"/>
    </source>
</evidence>
<dbReference type="AlphaFoldDB" id="A0A077RD71"/>
<name>A0A077RD71_9BASI</name>
<sequence>MRPLTEQETKTLFEKLANYIGKNLVNLIDRPDDAHVFRLHRDRVYYVSECSMRLAISIARPNLMSLGTCFGKFSKTGKFRLHVTALDYVAQHAKYKVWIKPNGELPFLYGNHVVKAHLGRITDDTPEHAGVVVMSMSNTPLGFGVTARSTVDTRKQDPTSIIVFHQADVGEYLRDEDTLF</sequence>
<protein>
    <recommendedName>
        <fullName evidence="7">60S ribosome subunit biogenesis protein NIP7</fullName>
    </recommendedName>
</protein>
<dbReference type="Gene3D" id="3.10.450.220">
    <property type="match status" value="1"/>
</dbReference>
<dbReference type="PANTHER" id="PTHR23415">
    <property type="entry name" value="CYCLIN-DEPENDENT KINASES REGULATORY SUBUNIT/60S RIBOSOME SUBUNIT BIOGENESIS PROTEIN NIP7"/>
    <property type="match status" value="1"/>
</dbReference>
<dbReference type="InterPro" id="IPR036974">
    <property type="entry name" value="PUA_sf"/>
</dbReference>
<dbReference type="SMART" id="SM00359">
    <property type="entry name" value="PUA"/>
    <property type="match status" value="1"/>
</dbReference>
<dbReference type="InterPro" id="IPR005155">
    <property type="entry name" value="UPF0113_PUA"/>
</dbReference>
<evidence type="ECO:0000256" key="4">
    <source>
        <dbReference type="ARBA" id="ARBA00022884"/>
    </source>
</evidence>
<dbReference type="GO" id="GO:0003723">
    <property type="term" value="F:RNA binding"/>
    <property type="evidence" value="ECO:0007669"/>
    <property type="project" value="UniProtKB-KW"/>
</dbReference>